<protein>
    <submittedName>
        <fullName evidence="10">Rhamnulokinase</fullName>
    </submittedName>
</protein>
<evidence type="ECO:0000256" key="3">
    <source>
        <dbReference type="ARBA" id="ARBA00022741"/>
    </source>
</evidence>
<dbReference type="GO" id="GO:0008993">
    <property type="term" value="F:rhamnulokinase activity"/>
    <property type="evidence" value="ECO:0007669"/>
    <property type="project" value="InterPro"/>
</dbReference>
<evidence type="ECO:0000313" key="11">
    <source>
        <dbReference type="Proteomes" id="UP000823771"/>
    </source>
</evidence>
<reference evidence="10" key="1">
    <citation type="submission" date="2020-10" db="EMBL/GenBank/DDBJ databases">
        <authorList>
            <person name="Gilroy R."/>
        </authorList>
    </citation>
    <scope>NUCLEOTIDE SEQUENCE</scope>
    <source>
        <strain evidence="10">2478</strain>
    </source>
</reference>
<dbReference type="GO" id="GO:0019301">
    <property type="term" value="P:rhamnose catabolic process"/>
    <property type="evidence" value="ECO:0007669"/>
    <property type="project" value="InterPro"/>
</dbReference>
<dbReference type="InterPro" id="IPR043129">
    <property type="entry name" value="ATPase_NBD"/>
</dbReference>
<evidence type="ECO:0000259" key="9">
    <source>
        <dbReference type="Pfam" id="PF02782"/>
    </source>
</evidence>
<dbReference type="EMBL" id="JADILZ010000014">
    <property type="protein sequence ID" value="MBO8477534.1"/>
    <property type="molecule type" value="Genomic_DNA"/>
</dbReference>
<comment type="caution">
    <text evidence="10">The sequence shown here is derived from an EMBL/GenBank/DDBJ whole genome shotgun (WGS) entry which is preliminary data.</text>
</comment>
<feature type="domain" description="Carbohydrate kinase FGGY C-terminal" evidence="9">
    <location>
        <begin position="259"/>
        <end position="449"/>
    </location>
</feature>
<keyword evidence="3" id="KW-0547">Nucleotide-binding</keyword>
<dbReference type="Pfam" id="PF02782">
    <property type="entry name" value="FGGY_C"/>
    <property type="match status" value="1"/>
</dbReference>
<keyword evidence="6" id="KW-1015">Disulfide bond</keyword>
<evidence type="ECO:0000256" key="2">
    <source>
        <dbReference type="ARBA" id="ARBA00022679"/>
    </source>
</evidence>
<dbReference type="AlphaFoldDB" id="A0A9D9ISY6"/>
<dbReference type="InterPro" id="IPR013449">
    <property type="entry name" value="Rhamnulokinase"/>
</dbReference>
<proteinExistence type="inferred from homology"/>
<dbReference type="Pfam" id="PF00370">
    <property type="entry name" value="FGGY_N"/>
    <property type="match status" value="1"/>
</dbReference>
<evidence type="ECO:0000256" key="4">
    <source>
        <dbReference type="ARBA" id="ARBA00022777"/>
    </source>
</evidence>
<dbReference type="SUPFAM" id="SSF53067">
    <property type="entry name" value="Actin-like ATPase domain"/>
    <property type="match status" value="2"/>
</dbReference>
<dbReference type="GO" id="GO:0004370">
    <property type="term" value="F:glycerol kinase activity"/>
    <property type="evidence" value="ECO:0007669"/>
    <property type="project" value="TreeGrafter"/>
</dbReference>
<comment type="similarity">
    <text evidence="1">Belongs to the FGGY kinase family.</text>
</comment>
<dbReference type="GO" id="GO:0005829">
    <property type="term" value="C:cytosol"/>
    <property type="evidence" value="ECO:0007669"/>
    <property type="project" value="TreeGrafter"/>
</dbReference>
<reference evidence="10" key="2">
    <citation type="journal article" date="2021" name="PeerJ">
        <title>Extensive microbial diversity within the chicken gut microbiome revealed by metagenomics and culture.</title>
        <authorList>
            <person name="Gilroy R."/>
            <person name="Ravi A."/>
            <person name="Getino M."/>
            <person name="Pursley I."/>
            <person name="Horton D.L."/>
            <person name="Alikhan N.F."/>
            <person name="Baker D."/>
            <person name="Gharbi K."/>
            <person name="Hall N."/>
            <person name="Watson M."/>
            <person name="Adriaenssens E.M."/>
            <person name="Foster-Nyarko E."/>
            <person name="Jarju S."/>
            <person name="Secka A."/>
            <person name="Antonio M."/>
            <person name="Oren A."/>
            <person name="Chaudhuri R.R."/>
            <person name="La Ragione R."/>
            <person name="Hildebrand F."/>
            <person name="Pallen M.J."/>
        </authorList>
    </citation>
    <scope>NUCLEOTIDE SEQUENCE</scope>
    <source>
        <strain evidence="10">2478</strain>
    </source>
</reference>
<gene>
    <name evidence="10" type="ORF">IAB80_01355</name>
</gene>
<keyword evidence="4" id="KW-0418">Kinase</keyword>
<accession>A0A9D9ISY6</accession>
<organism evidence="10 11">
    <name type="scientific">Candidatus Cryptobacteroides excrementipullorum</name>
    <dbReference type="NCBI Taxonomy" id="2840761"/>
    <lineage>
        <taxon>Bacteria</taxon>
        <taxon>Pseudomonadati</taxon>
        <taxon>Bacteroidota</taxon>
        <taxon>Bacteroidia</taxon>
        <taxon>Bacteroidales</taxon>
        <taxon>Candidatus Cryptobacteroides</taxon>
    </lineage>
</organism>
<dbReference type="Proteomes" id="UP000823771">
    <property type="component" value="Unassembled WGS sequence"/>
</dbReference>
<keyword evidence="2" id="KW-0808">Transferase</keyword>
<evidence type="ECO:0000256" key="7">
    <source>
        <dbReference type="ARBA" id="ARBA00023308"/>
    </source>
</evidence>
<evidence type="ECO:0000256" key="5">
    <source>
        <dbReference type="ARBA" id="ARBA00022840"/>
    </source>
</evidence>
<dbReference type="GO" id="GO:0006071">
    <property type="term" value="P:glycerol metabolic process"/>
    <property type="evidence" value="ECO:0007669"/>
    <property type="project" value="TreeGrafter"/>
</dbReference>
<evidence type="ECO:0000259" key="8">
    <source>
        <dbReference type="Pfam" id="PF00370"/>
    </source>
</evidence>
<feature type="domain" description="Carbohydrate kinase FGGY N-terminal" evidence="8">
    <location>
        <begin position="5"/>
        <end position="244"/>
    </location>
</feature>
<keyword evidence="7" id="KW-0684">Rhamnose metabolism</keyword>
<sequence length="468" mass="51076">MGTFLAVDFGAGSGRVIAGTVSGGRLNTVEVHRFPNRQIRLGNRLYWDFLSLFEEMKTGLRMAAGQFSDIRSIGIDTWGVDFGLVDRDGNLLGNPVCYRDPSMDGAAEEWGRDNDLAAHYSTAGIQVMSINTLFQFYVRKKRGDRTLDIAQHLLFMPDLFSFYLTGVPGNEYTIASTSELLDARKRDWNFPLIDSLGLPRHLFGRIIHPGQTRGTVMDSVADELGLPRGVKVVAVGSHDTASAVYAIPYEKGKESVSAFLSSGTWSLLGIETDEPVLTDAARKAGFTNEGGVGGKIRFLQNITGLWILQCLVRQWKEAGLPDSYDYLLSEAAKADIPSVVDVDHGMFMHPDDMLAAVGEYCRMTSQRVPSTQGEYVRCVLHSLAVRYRKGIEELDSLLGKPVERLHIIGGGSRNTLLNTLTSEETGLPVVAGPVEATAIGNILMQAVACGEIADKTEISSVRTGPDTH</sequence>
<dbReference type="PANTHER" id="PTHR10196:SF93">
    <property type="entry name" value="L-RHAMNULOKINASE"/>
    <property type="match status" value="1"/>
</dbReference>
<evidence type="ECO:0000313" key="10">
    <source>
        <dbReference type="EMBL" id="MBO8477534.1"/>
    </source>
</evidence>
<evidence type="ECO:0000256" key="1">
    <source>
        <dbReference type="ARBA" id="ARBA00009156"/>
    </source>
</evidence>
<keyword evidence="5" id="KW-0067">ATP-binding</keyword>
<name>A0A9D9ISY6_9BACT</name>
<dbReference type="CDD" id="cd07771">
    <property type="entry name" value="ASKHA_NBD_FGGY_RhaB-like"/>
    <property type="match status" value="1"/>
</dbReference>
<dbReference type="GO" id="GO:0005524">
    <property type="term" value="F:ATP binding"/>
    <property type="evidence" value="ECO:0007669"/>
    <property type="project" value="UniProtKB-KW"/>
</dbReference>
<dbReference type="Gene3D" id="3.30.420.40">
    <property type="match status" value="2"/>
</dbReference>
<dbReference type="PANTHER" id="PTHR10196">
    <property type="entry name" value="SUGAR KINASE"/>
    <property type="match status" value="1"/>
</dbReference>
<dbReference type="InterPro" id="IPR018485">
    <property type="entry name" value="FGGY_C"/>
</dbReference>
<dbReference type="InterPro" id="IPR018484">
    <property type="entry name" value="FGGY_N"/>
</dbReference>
<evidence type="ECO:0000256" key="6">
    <source>
        <dbReference type="ARBA" id="ARBA00023157"/>
    </source>
</evidence>